<dbReference type="InterPro" id="IPR007848">
    <property type="entry name" value="Small_mtfrase_dom"/>
</dbReference>
<dbReference type="GO" id="GO:0032259">
    <property type="term" value="P:methylation"/>
    <property type="evidence" value="ECO:0007669"/>
    <property type="project" value="UniProtKB-KW"/>
</dbReference>
<dbReference type="InterPro" id="IPR002052">
    <property type="entry name" value="DNA_methylase_N6_adenine_CS"/>
</dbReference>
<keyword evidence="2" id="KW-0949">S-adenosyl-L-methionine</keyword>
<dbReference type="GO" id="GO:0003676">
    <property type="term" value="F:nucleic acid binding"/>
    <property type="evidence" value="ECO:0007669"/>
    <property type="project" value="InterPro"/>
</dbReference>
<keyword evidence="1 4" id="KW-0489">Methyltransferase</keyword>
<name>A0A1Y6EBG7_9HYPH</name>
<organism evidence="4 5">
    <name type="scientific">Devosia lucknowensis</name>
    <dbReference type="NCBI Taxonomy" id="1096929"/>
    <lineage>
        <taxon>Bacteria</taxon>
        <taxon>Pseudomonadati</taxon>
        <taxon>Pseudomonadota</taxon>
        <taxon>Alphaproteobacteria</taxon>
        <taxon>Hyphomicrobiales</taxon>
        <taxon>Devosiaceae</taxon>
        <taxon>Devosia</taxon>
    </lineage>
</organism>
<dbReference type="InterPro" id="IPR029063">
    <property type="entry name" value="SAM-dependent_MTases_sf"/>
</dbReference>
<keyword evidence="5" id="KW-1185">Reference proteome</keyword>
<reference evidence="5" key="1">
    <citation type="submission" date="2017-04" db="EMBL/GenBank/DDBJ databases">
        <authorList>
            <person name="Varghese N."/>
            <person name="Submissions S."/>
        </authorList>
    </citation>
    <scope>NUCLEOTIDE SEQUENCE [LARGE SCALE GENOMIC DNA]</scope>
</reference>
<dbReference type="PROSITE" id="PS00092">
    <property type="entry name" value="N6_MTASE"/>
    <property type="match status" value="1"/>
</dbReference>
<evidence type="ECO:0000259" key="3">
    <source>
        <dbReference type="Pfam" id="PF05175"/>
    </source>
</evidence>
<evidence type="ECO:0000256" key="1">
    <source>
        <dbReference type="ARBA" id="ARBA00022603"/>
    </source>
</evidence>
<dbReference type="SUPFAM" id="SSF53335">
    <property type="entry name" value="S-adenosyl-L-methionine-dependent methyltransferases"/>
    <property type="match status" value="1"/>
</dbReference>
<dbReference type="GO" id="GO:0008757">
    <property type="term" value="F:S-adenosylmethionine-dependent methyltransferase activity"/>
    <property type="evidence" value="ECO:0007669"/>
    <property type="project" value="UniProtKB-ARBA"/>
</dbReference>
<evidence type="ECO:0000313" key="4">
    <source>
        <dbReference type="EMBL" id="SMQ59918.1"/>
    </source>
</evidence>
<sequence length="261" mass="27152">MSLDQPTEFVKHQTVTRDAFLGGRLTLSQPRHGFRAGIDSVLLGAAVPAGSESLLDLGAGVGTAALVSLATGRAARADLVERDLPTAELARANLAANDLAGRGRVIAVDVAAKAELRRSAGLQDNAYDIVIANPPFFGTGQGTLATDASRADARHMDEQSLDLWLRCTAGSARANGTAIVIYPASGLGALLAAFSARFGAMTVLPLAPREGADASRVLVRGTKGSKAPLRLLPTRVMHLGEGNAFSPQFDAIFRGEAALDW</sequence>
<feature type="domain" description="Methyltransferase small" evidence="3">
    <location>
        <begin position="47"/>
        <end position="141"/>
    </location>
</feature>
<dbReference type="PANTHER" id="PTHR47739:SF1">
    <property type="entry name" value="TRNA1(VAL) (ADENINE(37)-N6)-METHYLTRANSFERASE"/>
    <property type="match status" value="1"/>
</dbReference>
<dbReference type="CDD" id="cd02440">
    <property type="entry name" value="AdoMet_MTases"/>
    <property type="match status" value="1"/>
</dbReference>
<dbReference type="OrthoDB" id="5489421at2"/>
<evidence type="ECO:0000313" key="5">
    <source>
        <dbReference type="Proteomes" id="UP000194474"/>
    </source>
</evidence>
<accession>A0A1Y6EBG7</accession>
<dbReference type="GO" id="GO:0008170">
    <property type="term" value="F:N-methyltransferase activity"/>
    <property type="evidence" value="ECO:0007669"/>
    <property type="project" value="UniProtKB-ARBA"/>
</dbReference>
<keyword evidence="1 4" id="KW-0808">Transferase</keyword>
<protein>
    <submittedName>
        <fullName evidence="4">tRNA1(Val) A37 N6-methylase TrmN6</fullName>
    </submittedName>
</protein>
<proteinExistence type="predicted"/>
<dbReference type="PANTHER" id="PTHR47739">
    <property type="entry name" value="TRNA1(VAL) (ADENINE(37)-N6)-METHYLTRANSFERASE"/>
    <property type="match status" value="1"/>
</dbReference>
<dbReference type="Gene3D" id="3.40.50.150">
    <property type="entry name" value="Vaccinia Virus protein VP39"/>
    <property type="match status" value="1"/>
</dbReference>
<gene>
    <name evidence="4" type="ORF">SAMN06295905_0302</name>
</gene>
<evidence type="ECO:0000256" key="2">
    <source>
        <dbReference type="ARBA" id="ARBA00022691"/>
    </source>
</evidence>
<dbReference type="EMBL" id="FXWK01000001">
    <property type="protein sequence ID" value="SMQ59918.1"/>
    <property type="molecule type" value="Genomic_DNA"/>
</dbReference>
<dbReference type="AlphaFoldDB" id="A0A1Y6EBG7"/>
<dbReference type="Pfam" id="PF05175">
    <property type="entry name" value="MTS"/>
    <property type="match status" value="1"/>
</dbReference>
<dbReference type="InterPro" id="IPR050210">
    <property type="entry name" value="tRNA_Adenine-N(6)_MTase"/>
</dbReference>
<dbReference type="Proteomes" id="UP000194474">
    <property type="component" value="Unassembled WGS sequence"/>
</dbReference>